<protein>
    <submittedName>
        <fullName evidence="1">Uncharacterized protein</fullName>
    </submittedName>
</protein>
<evidence type="ECO:0000313" key="1">
    <source>
        <dbReference type="EMBL" id="RNA01731.1"/>
    </source>
</evidence>
<dbReference type="AlphaFoldDB" id="A0A3M7PSH9"/>
<name>A0A3M7PSH9_BRAPC</name>
<gene>
    <name evidence="1" type="ORF">BpHYR1_015610</name>
</gene>
<sequence>MSVMNLVAMVVLCSEKTFLYLLYYLLCYRNFTLFPLICQRDPVNLLGNSCLMQKDLPYIRILLQFQHKCLHNPSSKFNGFFMKNWSIFWPFCFYKSQKKILPEQPVNRKKNNFPKIYILTSNNLFICSLFVTFNNLTSQKLKITDLILLKIIFVSFEL</sequence>
<accession>A0A3M7PSH9</accession>
<comment type="caution">
    <text evidence="1">The sequence shown here is derived from an EMBL/GenBank/DDBJ whole genome shotgun (WGS) entry which is preliminary data.</text>
</comment>
<dbReference type="EMBL" id="REGN01009191">
    <property type="protein sequence ID" value="RNA01731.1"/>
    <property type="molecule type" value="Genomic_DNA"/>
</dbReference>
<proteinExistence type="predicted"/>
<dbReference type="Proteomes" id="UP000276133">
    <property type="component" value="Unassembled WGS sequence"/>
</dbReference>
<organism evidence="1 2">
    <name type="scientific">Brachionus plicatilis</name>
    <name type="common">Marine rotifer</name>
    <name type="synonym">Brachionus muelleri</name>
    <dbReference type="NCBI Taxonomy" id="10195"/>
    <lineage>
        <taxon>Eukaryota</taxon>
        <taxon>Metazoa</taxon>
        <taxon>Spiralia</taxon>
        <taxon>Gnathifera</taxon>
        <taxon>Rotifera</taxon>
        <taxon>Eurotatoria</taxon>
        <taxon>Monogononta</taxon>
        <taxon>Pseudotrocha</taxon>
        <taxon>Ploima</taxon>
        <taxon>Brachionidae</taxon>
        <taxon>Brachionus</taxon>
    </lineage>
</organism>
<evidence type="ECO:0000313" key="2">
    <source>
        <dbReference type="Proteomes" id="UP000276133"/>
    </source>
</evidence>
<reference evidence="1 2" key="1">
    <citation type="journal article" date="2018" name="Sci. Rep.">
        <title>Genomic signatures of local adaptation to the degree of environmental predictability in rotifers.</title>
        <authorList>
            <person name="Franch-Gras L."/>
            <person name="Hahn C."/>
            <person name="Garcia-Roger E.M."/>
            <person name="Carmona M.J."/>
            <person name="Serra M."/>
            <person name="Gomez A."/>
        </authorList>
    </citation>
    <scope>NUCLEOTIDE SEQUENCE [LARGE SCALE GENOMIC DNA]</scope>
    <source>
        <strain evidence="1">HYR1</strain>
    </source>
</reference>
<keyword evidence="2" id="KW-1185">Reference proteome</keyword>